<accession>A0ABN8LPA0</accession>
<feature type="repeat" description="ANK" evidence="3">
    <location>
        <begin position="215"/>
        <end position="247"/>
    </location>
</feature>
<dbReference type="PRINTS" id="PR01415">
    <property type="entry name" value="ANKYRIN"/>
</dbReference>
<dbReference type="SUPFAM" id="SSF48403">
    <property type="entry name" value="Ankyrin repeat"/>
    <property type="match status" value="1"/>
</dbReference>
<dbReference type="SMART" id="SM00248">
    <property type="entry name" value="ANK"/>
    <property type="match status" value="11"/>
</dbReference>
<keyword evidence="2 3" id="KW-0040">ANK repeat</keyword>
<feature type="repeat" description="ANK" evidence="3">
    <location>
        <begin position="314"/>
        <end position="343"/>
    </location>
</feature>
<gene>
    <name evidence="4" type="ORF">PEVE_00038116</name>
</gene>
<feature type="repeat" description="ANK" evidence="3">
    <location>
        <begin position="141"/>
        <end position="173"/>
    </location>
</feature>
<reference evidence="4 5" key="1">
    <citation type="submission" date="2022-05" db="EMBL/GenBank/DDBJ databases">
        <authorList>
            <consortium name="Genoscope - CEA"/>
            <person name="William W."/>
        </authorList>
    </citation>
    <scope>NUCLEOTIDE SEQUENCE [LARGE SCALE GENOMIC DNA]</scope>
</reference>
<dbReference type="Pfam" id="PF13637">
    <property type="entry name" value="Ank_4"/>
    <property type="match status" value="2"/>
</dbReference>
<proteinExistence type="predicted"/>
<evidence type="ECO:0000256" key="1">
    <source>
        <dbReference type="ARBA" id="ARBA00022737"/>
    </source>
</evidence>
<dbReference type="PROSITE" id="PS50088">
    <property type="entry name" value="ANK_REPEAT"/>
    <property type="match status" value="9"/>
</dbReference>
<feature type="repeat" description="ANK" evidence="3">
    <location>
        <begin position="344"/>
        <end position="376"/>
    </location>
</feature>
<feature type="repeat" description="ANK" evidence="3">
    <location>
        <begin position="248"/>
        <end position="280"/>
    </location>
</feature>
<evidence type="ECO:0000313" key="4">
    <source>
        <dbReference type="EMBL" id="CAH3017531.1"/>
    </source>
</evidence>
<dbReference type="PROSITE" id="PS50297">
    <property type="entry name" value="ANK_REP_REGION"/>
    <property type="match status" value="8"/>
</dbReference>
<dbReference type="PANTHER" id="PTHR24193">
    <property type="entry name" value="ANKYRIN REPEAT PROTEIN"/>
    <property type="match status" value="1"/>
</dbReference>
<feature type="repeat" description="ANK" evidence="3">
    <location>
        <begin position="174"/>
        <end position="206"/>
    </location>
</feature>
<dbReference type="Pfam" id="PF00023">
    <property type="entry name" value="Ank"/>
    <property type="match status" value="1"/>
</dbReference>
<dbReference type="EMBL" id="CALNXI010000064">
    <property type="protein sequence ID" value="CAH3017531.1"/>
    <property type="molecule type" value="Genomic_DNA"/>
</dbReference>
<keyword evidence="1" id="KW-0677">Repeat</keyword>
<protein>
    <submittedName>
        <fullName evidence="4">Uncharacterized protein</fullName>
    </submittedName>
</protein>
<comment type="caution">
    <text evidence="4">The sequence shown here is derived from an EMBL/GenBank/DDBJ whole genome shotgun (WGS) entry which is preliminary data.</text>
</comment>
<keyword evidence="5" id="KW-1185">Reference proteome</keyword>
<dbReference type="Proteomes" id="UP001159427">
    <property type="component" value="Unassembled WGS sequence"/>
</dbReference>
<evidence type="ECO:0000313" key="5">
    <source>
        <dbReference type="Proteomes" id="UP001159427"/>
    </source>
</evidence>
<dbReference type="Gene3D" id="1.25.40.20">
    <property type="entry name" value="Ankyrin repeat-containing domain"/>
    <property type="match status" value="4"/>
</dbReference>
<sequence>MEFRAGKNVLTLKNLAFYALTTTDKRSGLSRLQSACVLGDVEAVNVILNYSPDKLDSAIALSIKTSHLAPFFPDEPVVTVLGQLAQESPPHKLINQLVENIVNILDASLLHLAAKTGNAQHLQRLLDNGGDVDSASPETENGATPLMLAARFNDVHVVEFLVERGASLEKHDNQGYFPIHHAAFGGQAGNIARLIGYGADVNVLKEREQWWSVSDQLSPIFLAAEYGHLEAVDVLLKHGADSNSPSRYGVTPLHIAATNGHLETTQLLLRNGGNLNSRDIEDFLPLHRAAEMGHTDVVKFILHNGGSIATRTGDGQTLLHLATCLELVSYLIQNGADVNARDHRRLTPLQVAAERGQIDTVKYLLSQGANINLRDRFGCSALYDALKGGHTATADVLIKRGCELKLVNDECCAKNLIPPLLLKAASEGRTDQLDLLFQTGISVNTKSISGETALRVAVRRGHCSTVAFLVDRGAIIDEDDTREDLPDDDKEENYDSCNDIKQHLPLCWIMKLGQSGEYLPDFLTERRAFIIQ</sequence>
<evidence type="ECO:0000256" key="2">
    <source>
        <dbReference type="ARBA" id="ARBA00023043"/>
    </source>
</evidence>
<dbReference type="InterPro" id="IPR002110">
    <property type="entry name" value="Ankyrin_rpt"/>
</dbReference>
<dbReference type="Pfam" id="PF12796">
    <property type="entry name" value="Ank_2"/>
    <property type="match status" value="2"/>
</dbReference>
<dbReference type="InterPro" id="IPR036770">
    <property type="entry name" value="Ankyrin_rpt-contain_sf"/>
</dbReference>
<evidence type="ECO:0000256" key="3">
    <source>
        <dbReference type="PROSITE-ProRule" id="PRU00023"/>
    </source>
</evidence>
<organism evidence="4 5">
    <name type="scientific">Porites evermanni</name>
    <dbReference type="NCBI Taxonomy" id="104178"/>
    <lineage>
        <taxon>Eukaryota</taxon>
        <taxon>Metazoa</taxon>
        <taxon>Cnidaria</taxon>
        <taxon>Anthozoa</taxon>
        <taxon>Hexacorallia</taxon>
        <taxon>Scleractinia</taxon>
        <taxon>Fungiina</taxon>
        <taxon>Poritidae</taxon>
        <taxon>Porites</taxon>
    </lineage>
</organism>
<feature type="repeat" description="ANK" evidence="3">
    <location>
        <begin position="105"/>
        <end position="137"/>
    </location>
</feature>
<dbReference type="InterPro" id="IPR050663">
    <property type="entry name" value="Ankyrin-SOCS_Box"/>
</dbReference>
<name>A0ABN8LPA0_9CNID</name>
<feature type="repeat" description="ANK" evidence="3">
    <location>
        <begin position="281"/>
        <end position="313"/>
    </location>
</feature>
<feature type="repeat" description="ANK" evidence="3">
    <location>
        <begin position="449"/>
        <end position="481"/>
    </location>
</feature>
<dbReference type="PANTHER" id="PTHR24193:SF121">
    <property type="entry name" value="ADA2A-CONTAINING COMPLEX COMPONENT 3, ISOFORM D"/>
    <property type="match status" value="1"/>
</dbReference>